<keyword evidence="2" id="KW-1185">Reference proteome</keyword>
<dbReference type="EMBL" id="AP024819">
    <property type="protein sequence ID" value="BCZ19341.1"/>
    <property type="molecule type" value="Genomic_DNA"/>
</dbReference>
<proteinExistence type="predicted"/>
<name>A0ABM7SHD7_9HELI</name>
<organism evidence="1 2">
    <name type="scientific">Helicobacter gastrofelis</name>
    <dbReference type="NCBI Taxonomy" id="2849642"/>
    <lineage>
        <taxon>Bacteria</taxon>
        <taxon>Pseudomonadati</taxon>
        <taxon>Campylobacterota</taxon>
        <taxon>Epsilonproteobacteria</taxon>
        <taxon>Campylobacterales</taxon>
        <taxon>Helicobacteraceae</taxon>
        <taxon>Helicobacter</taxon>
    </lineage>
</organism>
<dbReference type="RefSeq" id="WP_221271171.1">
    <property type="nucleotide sequence ID" value="NZ_AP024819.1"/>
</dbReference>
<evidence type="ECO:0000313" key="2">
    <source>
        <dbReference type="Proteomes" id="UP000826146"/>
    </source>
</evidence>
<reference evidence="1 2" key="1">
    <citation type="submission" date="2021-07" db="EMBL/GenBank/DDBJ databases">
        <title>Novel Helicobacter sp. Isolated from a cat.</title>
        <authorList>
            <person name="Rimbara E."/>
            <person name="Suzuki M."/>
        </authorList>
    </citation>
    <scope>NUCLEOTIDE SEQUENCE [LARGE SCALE GENOMIC DNA]</scope>
    <source>
        <strain evidence="2">NHP19-012</strain>
    </source>
</reference>
<dbReference type="Proteomes" id="UP000826146">
    <property type="component" value="Chromosome"/>
</dbReference>
<sequence length="59" mass="7002">MSILYCHIQGENYLVGDVPLEGTWDFKKFETYKKEIDYEKEPERNLEKGEVFISKSKTP</sequence>
<accession>A0ABM7SHD7</accession>
<protein>
    <submittedName>
        <fullName evidence="1">Uncharacterized protein</fullName>
    </submittedName>
</protein>
<gene>
    <name evidence="1" type="ORF">NHP190012_09830</name>
</gene>
<evidence type="ECO:0000313" key="1">
    <source>
        <dbReference type="EMBL" id="BCZ19341.1"/>
    </source>
</evidence>